<proteinExistence type="predicted"/>
<keyword evidence="3" id="KW-1185">Reference proteome</keyword>
<dbReference type="RefSeq" id="WP_281095478.1">
    <property type="nucleotide sequence ID" value="NZ_JARYZI010000013.1"/>
</dbReference>
<evidence type="ECO:0000313" key="2">
    <source>
        <dbReference type="EMBL" id="MDH8679582.1"/>
    </source>
</evidence>
<name>A0ABT6NGL5_9FIRM</name>
<reference evidence="2 3" key="1">
    <citation type="submission" date="2023-04" db="EMBL/GenBank/DDBJ databases">
        <title>Fusibacter bizertensis strain WBS, isolated from littoral bottom sediments of the Arctic seas - biochemical and genomic analysis.</title>
        <authorList>
            <person name="Brioukhanov A.L."/>
        </authorList>
    </citation>
    <scope>NUCLEOTIDE SEQUENCE [LARGE SCALE GENOMIC DNA]</scope>
    <source>
        <strain evidence="2 3">WBS</strain>
    </source>
</reference>
<feature type="signal peptide" evidence="1">
    <location>
        <begin position="1"/>
        <end position="21"/>
    </location>
</feature>
<evidence type="ECO:0008006" key="4">
    <source>
        <dbReference type="Google" id="ProtNLM"/>
    </source>
</evidence>
<evidence type="ECO:0000313" key="3">
    <source>
        <dbReference type="Proteomes" id="UP001158045"/>
    </source>
</evidence>
<dbReference type="EMBL" id="JARYZI010000013">
    <property type="protein sequence ID" value="MDH8679582.1"/>
    <property type="molecule type" value="Genomic_DNA"/>
</dbReference>
<comment type="caution">
    <text evidence="2">The sequence shown here is derived from an EMBL/GenBank/DDBJ whole genome shotgun (WGS) entry which is preliminary data.</text>
</comment>
<sequence length="427" mass="48153">MKKMLAFIILCAILLMTGCNSGDHETETTEKIEDTTTNKIEVTTSKSANETTEEVDTNNILHDEDLIFEHFYDVYKSKANLGSLQIPERVKEHIIYQYDDFNEDGQEDVLCYSETPSSTFEEVVLFTLIGDQVTIVSSDFVPVFAYGQTFMKERNFIVHAYTGGGTGLQVSSISLYYVLNGKIVDTGVMLTLEGKLGVPPTESNPDGITMTYLGEIDDLSYEIGNADDRWLMFEYHYSEINDDTQSIEYEKTELYKLDTKTGKYQVELLDEKIAKPSSETASKTGEVYLLDSLKNGQMLEQFIIEDAYYNSENKVGFTLSGEAKLQGQIIWDEASASFIFKSDVALLSAPIRIMIHGLPNDYDRPSYAQFDNSILEQLTDAQYKQLETKLTANVEITIGSYSVNYNSDSEVVQDIAIETLEWKETGE</sequence>
<organism evidence="2 3">
    <name type="scientific">Fusibacter bizertensis</name>
    <dbReference type="NCBI Taxonomy" id="1488331"/>
    <lineage>
        <taxon>Bacteria</taxon>
        <taxon>Bacillati</taxon>
        <taxon>Bacillota</taxon>
        <taxon>Clostridia</taxon>
        <taxon>Eubacteriales</taxon>
        <taxon>Eubacteriales Family XII. Incertae Sedis</taxon>
        <taxon>Fusibacter</taxon>
    </lineage>
</organism>
<protein>
    <recommendedName>
        <fullName evidence="4">Lipoprotein</fullName>
    </recommendedName>
</protein>
<dbReference type="Proteomes" id="UP001158045">
    <property type="component" value="Unassembled WGS sequence"/>
</dbReference>
<accession>A0ABT6NGL5</accession>
<gene>
    <name evidence="2" type="ORF">QE109_15590</name>
</gene>
<dbReference type="PROSITE" id="PS51257">
    <property type="entry name" value="PROKAR_LIPOPROTEIN"/>
    <property type="match status" value="1"/>
</dbReference>
<evidence type="ECO:0000256" key="1">
    <source>
        <dbReference type="SAM" id="SignalP"/>
    </source>
</evidence>
<keyword evidence="1" id="KW-0732">Signal</keyword>
<feature type="chain" id="PRO_5046155256" description="Lipoprotein" evidence="1">
    <location>
        <begin position="22"/>
        <end position="427"/>
    </location>
</feature>